<dbReference type="OrthoDB" id="2689807at2759"/>
<reference evidence="2 3" key="1">
    <citation type="submission" date="2014-06" db="EMBL/GenBank/DDBJ databases">
        <authorList>
            <consortium name="DOE Joint Genome Institute"/>
            <person name="Kuo A."/>
            <person name="Kohler A."/>
            <person name="Nagy L.G."/>
            <person name="Floudas D."/>
            <person name="Copeland A."/>
            <person name="Barry K.W."/>
            <person name="Cichocki N."/>
            <person name="Veneault-Fourrey C."/>
            <person name="LaButti K."/>
            <person name="Lindquist E.A."/>
            <person name="Lipzen A."/>
            <person name="Lundell T."/>
            <person name="Morin E."/>
            <person name="Murat C."/>
            <person name="Sun H."/>
            <person name="Tunlid A."/>
            <person name="Henrissat B."/>
            <person name="Grigoriev I.V."/>
            <person name="Hibbett D.S."/>
            <person name="Martin F."/>
            <person name="Nordberg H.P."/>
            <person name="Cantor M.N."/>
            <person name="Hua S.X."/>
        </authorList>
    </citation>
    <scope>NUCLEOTIDE SEQUENCE [LARGE SCALE GENOMIC DNA]</scope>
    <source>
        <strain evidence="2 3">ATCC 200175</strain>
    </source>
</reference>
<protein>
    <recommendedName>
        <fullName evidence="1">GH3 middle domain-containing protein</fullName>
    </recommendedName>
</protein>
<dbReference type="Pfam" id="PF23571">
    <property type="entry name" value="GH3_M"/>
    <property type="match status" value="1"/>
</dbReference>
<sequence>MIHALFCLVSRDLDRLIMTFAPVFMDLLRHVDEEYDMMLTWIKDGTIPDLEGIDHVRAHLQVSFEQGHLHANPRRAAELREIGSPFSCAGWVARVWPKMRMLVAVSSGPYAFVLPKVRFALGLTIAIRGRGYGATASVVAACYEDHLDTFVLQTEDVVEFLDAAAEETHQNILQPWNLEAGRQYQVVLTTRDSLWRYPLGDIIEIVGFDTNGGSPVFKYTGRKSSSIRLWYALISDSDLVADIQAISSEDIIQVHEFTVVVDDCELPTTVGYFVEGTLGAPHSLVACQIPLNK</sequence>
<accession>A0A0C9TNC8</accession>
<dbReference type="PANTHER" id="PTHR31901">
    <property type="entry name" value="GH3 DOMAIN-CONTAINING PROTEIN"/>
    <property type="match status" value="1"/>
</dbReference>
<name>A0A0C9TNC8_PAXIN</name>
<dbReference type="PANTHER" id="PTHR31901:SF9">
    <property type="entry name" value="GH3 DOMAIN-CONTAINING PROTEIN"/>
    <property type="match status" value="1"/>
</dbReference>
<evidence type="ECO:0000313" key="3">
    <source>
        <dbReference type="Proteomes" id="UP000053647"/>
    </source>
</evidence>
<dbReference type="HOGENOM" id="CLU_062473_0_0_1"/>
<proteinExistence type="predicted"/>
<dbReference type="GO" id="GO:0016881">
    <property type="term" value="F:acid-amino acid ligase activity"/>
    <property type="evidence" value="ECO:0007669"/>
    <property type="project" value="TreeGrafter"/>
</dbReference>
<dbReference type="Pfam" id="PF03321">
    <property type="entry name" value="GH3"/>
    <property type="match status" value="1"/>
</dbReference>
<dbReference type="EMBL" id="KN819568">
    <property type="protein sequence ID" value="KIJ08716.1"/>
    <property type="molecule type" value="Genomic_DNA"/>
</dbReference>
<dbReference type="Proteomes" id="UP000053647">
    <property type="component" value="Unassembled WGS sequence"/>
</dbReference>
<feature type="domain" description="GH3 middle" evidence="1">
    <location>
        <begin position="157"/>
        <end position="222"/>
    </location>
</feature>
<gene>
    <name evidence="2" type="ORF">PAXINDRAFT_88469</name>
</gene>
<reference evidence="3" key="2">
    <citation type="submission" date="2015-01" db="EMBL/GenBank/DDBJ databases">
        <title>Evolutionary Origins and Diversification of the Mycorrhizal Mutualists.</title>
        <authorList>
            <consortium name="DOE Joint Genome Institute"/>
            <consortium name="Mycorrhizal Genomics Consortium"/>
            <person name="Kohler A."/>
            <person name="Kuo A."/>
            <person name="Nagy L.G."/>
            <person name="Floudas D."/>
            <person name="Copeland A."/>
            <person name="Barry K.W."/>
            <person name="Cichocki N."/>
            <person name="Veneault-Fourrey C."/>
            <person name="LaButti K."/>
            <person name="Lindquist E.A."/>
            <person name="Lipzen A."/>
            <person name="Lundell T."/>
            <person name="Morin E."/>
            <person name="Murat C."/>
            <person name="Riley R."/>
            <person name="Ohm R."/>
            <person name="Sun H."/>
            <person name="Tunlid A."/>
            <person name="Henrissat B."/>
            <person name="Grigoriev I.V."/>
            <person name="Hibbett D.S."/>
            <person name="Martin F."/>
        </authorList>
    </citation>
    <scope>NUCLEOTIDE SEQUENCE [LARGE SCALE GENOMIC DNA]</scope>
    <source>
        <strain evidence="3">ATCC 200175</strain>
    </source>
</reference>
<keyword evidence="3" id="KW-1185">Reference proteome</keyword>
<evidence type="ECO:0000259" key="1">
    <source>
        <dbReference type="Pfam" id="PF23571"/>
    </source>
</evidence>
<dbReference type="InterPro" id="IPR004993">
    <property type="entry name" value="GH3"/>
</dbReference>
<dbReference type="AlphaFoldDB" id="A0A0C9TNC8"/>
<dbReference type="GO" id="GO:0005737">
    <property type="term" value="C:cytoplasm"/>
    <property type="evidence" value="ECO:0007669"/>
    <property type="project" value="TreeGrafter"/>
</dbReference>
<evidence type="ECO:0000313" key="2">
    <source>
        <dbReference type="EMBL" id="KIJ08716.1"/>
    </source>
</evidence>
<dbReference type="InterPro" id="IPR055377">
    <property type="entry name" value="GH3_M"/>
</dbReference>
<organism evidence="2 3">
    <name type="scientific">Paxillus involutus ATCC 200175</name>
    <dbReference type="NCBI Taxonomy" id="664439"/>
    <lineage>
        <taxon>Eukaryota</taxon>
        <taxon>Fungi</taxon>
        <taxon>Dikarya</taxon>
        <taxon>Basidiomycota</taxon>
        <taxon>Agaricomycotina</taxon>
        <taxon>Agaricomycetes</taxon>
        <taxon>Agaricomycetidae</taxon>
        <taxon>Boletales</taxon>
        <taxon>Paxilineae</taxon>
        <taxon>Paxillaceae</taxon>
        <taxon>Paxillus</taxon>
    </lineage>
</organism>